<keyword evidence="2" id="KW-1185">Reference proteome</keyword>
<accession>A0A317X0M3</accession>
<reference evidence="1 2" key="1">
    <citation type="submission" date="2016-12" db="EMBL/GenBank/DDBJ databases">
        <title>The genomes of Aspergillus section Nigri reveals drivers in fungal speciation.</title>
        <authorList>
            <consortium name="DOE Joint Genome Institute"/>
            <person name="Vesth T.C."/>
            <person name="Nybo J."/>
            <person name="Theobald S."/>
            <person name="Brandl J."/>
            <person name="Frisvad J.C."/>
            <person name="Nielsen K.F."/>
            <person name="Lyhne E.K."/>
            <person name="Kogle M.E."/>
            <person name="Kuo A."/>
            <person name="Riley R."/>
            <person name="Clum A."/>
            <person name="Nolan M."/>
            <person name="Lipzen A."/>
            <person name="Salamov A."/>
            <person name="Henrissat B."/>
            <person name="Wiebenga A."/>
            <person name="De Vries R.P."/>
            <person name="Grigoriev I.V."/>
            <person name="Mortensen U.H."/>
            <person name="Andersen M.R."/>
            <person name="Baker S.E."/>
        </authorList>
    </citation>
    <scope>NUCLEOTIDE SEQUENCE [LARGE SCALE GENOMIC DNA]</scope>
    <source>
        <strain evidence="1 2">CBS 117.55</strain>
    </source>
</reference>
<dbReference type="Proteomes" id="UP000247233">
    <property type="component" value="Unassembled WGS sequence"/>
</dbReference>
<gene>
    <name evidence="1" type="ORF">BO70DRAFT_259273</name>
</gene>
<dbReference type="GeneID" id="37061131"/>
<protein>
    <submittedName>
        <fullName evidence="1">Uncharacterized protein</fullName>
    </submittedName>
</protein>
<dbReference type="STRING" id="1448321.A0A317X0M3"/>
<comment type="caution">
    <text evidence="1">The sequence shown here is derived from an EMBL/GenBank/DDBJ whole genome shotgun (WGS) entry which is preliminary data.</text>
</comment>
<dbReference type="RefSeq" id="XP_025403933.1">
    <property type="nucleotide sequence ID" value="XM_025538894.1"/>
</dbReference>
<dbReference type="OrthoDB" id="4991875at2759"/>
<feature type="non-terminal residue" evidence="1">
    <location>
        <position position="1"/>
    </location>
</feature>
<evidence type="ECO:0000313" key="2">
    <source>
        <dbReference type="Proteomes" id="UP000247233"/>
    </source>
</evidence>
<dbReference type="VEuPathDB" id="FungiDB:BO70DRAFT_259273"/>
<dbReference type="EMBL" id="MSFL01000001">
    <property type="protein sequence ID" value="PWY92194.1"/>
    <property type="molecule type" value="Genomic_DNA"/>
</dbReference>
<evidence type="ECO:0000313" key="1">
    <source>
        <dbReference type="EMBL" id="PWY92194.1"/>
    </source>
</evidence>
<feature type="non-terminal residue" evidence="1">
    <location>
        <position position="168"/>
    </location>
</feature>
<dbReference type="AlphaFoldDB" id="A0A317X0M3"/>
<organism evidence="1 2">
    <name type="scientific">Aspergillus heteromorphus CBS 117.55</name>
    <dbReference type="NCBI Taxonomy" id="1448321"/>
    <lineage>
        <taxon>Eukaryota</taxon>
        <taxon>Fungi</taxon>
        <taxon>Dikarya</taxon>
        <taxon>Ascomycota</taxon>
        <taxon>Pezizomycotina</taxon>
        <taxon>Eurotiomycetes</taxon>
        <taxon>Eurotiomycetidae</taxon>
        <taxon>Eurotiales</taxon>
        <taxon>Aspergillaceae</taxon>
        <taxon>Aspergillus</taxon>
        <taxon>Aspergillus subgen. Circumdati</taxon>
    </lineage>
</organism>
<proteinExistence type="predicted"/>
<name>A0A317X0M3_9EURO</name>
<sequence>LSSTNTNTTTATTGSSNTTLIPIFDVETTGTPTPTTFSGYAGSILSVNADATTIIVSCTVAACSIATPYTLIQGPSTFSMSQAVSSESLGVEVWMTITEECHITASTSAVCSNLARMKVSAYGEEQTTKTAYVVTATGTQIYADVLVVTGGIEKLNSPQATESAGAAA</sequence>